<dbReference type="GO" id="GO:0034044">
    <property type="term" value="C:exomer complex"/>
    <property type="evidence" value="ECO:0007669"/>
    <property type="project" value="TreeGrafter"/>
</dbReference>
<sequence length="689" mass="80120">MESGTNIVEINDSPGVGNFLDLRNGNLKEARGLGPPDLFYVVWEIKQTGLKKFLSRPMNRGYFHFIYGLNLSSPIGAIEYLKSYMLSKHKNKGKVVVAYFCIFDLFSKFDFRIEINQNYEYKHYLVNGSSNRIQAGNIHWQGSYVSSTLRYFYAEPILGARLLEGPSQPSQMQEFIDAAATFWDRLGFVLGDLNDKAQYGENLLFAMTSKFLLKRKRFLTHTAIFKKLSTVDPLMLNYLGKANILLGNSQEAIDSTAMQLTISPYSFSLYYTQALAFYRQNDFLQARRICQYLIELNLETFCFWELLAWCYLKEKKYANVLLALNCFPAYESMIDDTKYIFREEDIDIPNKIPISFAGNIWMKPTQYDYRPFQEKSRSKSDQEILKTLCFLPSTKLNHCGKKMYKIIVNLEKSMEWENLQKLKNRLFIQNQEEAINEEEIRLEMSQEFSMNESVNQSTIKKHFSFYNSESIAVDSQGQDIEEVREPTPDITPRDYFFSTPTDHRLSHLMHPSFRNLSKNLDGLFKCLIADLKTVYEWQKQATEIDIQQDANKKTKVPYGGEIWVRRGALAERLRRPKLAERAYRYAVDSGFSIFGWYRLMKIYIRSGNPKAVLICIIEVLKQLNANEYEVDMKTLPPWLEVVLAEMCSECGFKQLHSLAVELNSHKYPCLMASIEGLRLWKTDGAVHRV</sequence>
<dbReference type="AlphaFoldDB" id="A0AAU9I605"/>
<dbReference type="PANTHER" id="PTHR31975:SF1">
    <property type="entry name" value="BUD SITE SELECTION PROTEIN 7-RELATED"/>
    <property type="match status" value="1"/>
</dbReference>
<protein>
    <submittedName>
        <fullName evidence="1">Uncharacterized protein</fullName>
    </submittedName>
</protein>
<dbReference type="Proteomes" id="UP001162131">
    <property type="component" value="Unassembled WGS sequence"/>
</dbReference>
<comment type="caution">
    <text evidence="1">The sequence shown here is derived from an EMBL/GenBank/DDBJ whole genome shotgun (WGS) entry which is preliminary data.</text>
</comment>
<reference evidence="1" key="1">
    <citation type="submission" date="2021-09" db="EMBL/GenBank/DDBJ databases">
        <authorList>
            <consortium name="AG Swart"/>
            <person name="Singh M."/>
            <person name="Singh A."/>
            <person name="Seah K."/>
            <person name="Emmerich C."/>
        </authorList>
    </citation>
    <scope>NUCLEOTIDE SEQUENCE</scope>
    <source>
        <strain evidence="1">ATCC30299</strain>
    </source>
</reference>
<evidence type="ECO:0000313" key="2">
    <source>
        <dbReference type="Proteomes" id="UP001162131"/>
    </source>
</evidence>
<evidence type="ECO:0000313" key="1">
    <source>
        <dbReference type="EMBL" id="CAG9310549.1"/>
    </source>
</evidence>
<dbReference type="SUPFAM" id="SSF48452">
    <property type="entry name" value="TPR-like"/>
    <property type="match status" value="1"/>
</dbReference>
<keyword evidence="2" id="KW-1185">Reference proteome</keyword>
<organism evidence="1 2">
    <name type="scientific">Blepharisma stoltei</name>
    <dbReference type="NCBI Taxonomy" id="1481888"/>
    <lineage>
        <taxon>Eukaryota</taxon>
        <taxon>Sar</taxon>
        <taxon>Alveolata</taxon>
        <taxon>Ciliophora</taxon>
        <taxon>Postciliodesmatophora</taxon>
        <taxon>Heterotrichea</taxon>
        <taxon>Heterotrichida</taxon>
        <taxon>Blepharismidae</taxon>
        <taxon>Blepharisma</taxon>
    </lineage>
</organism>
<dbReference type="InterPro" id="IPR011990">
    <property type="entry name" value="TPR-like_helical_dom_sf"/>
</dbReference>
<dbReference type="GO" id="GO:0006893">
    <property type="term" value="P:Golgi to plasma membrane transport"/>
    <property type="evidence" value="ECO:0007669"/>
    <property type="project" value="UniProtKB-ARBA"/>
</dbReference>
<dbReference type="EMBL" id="CAJZBQ010000002">
    <property type="protein sequence ID" value="CAG9310549.1"/>
    <property type="molecule type" value="Genomic_DNA"/>
</dbReference>
<dbReference type="PANTHER" id="PTHR31975">
    <property type="entry name" value="BUD SITE SELECTION PROTEIN 7-RELATED"/>
    <property type="match status" value="1"/>
</dbReference>
<name>A0AAU9I605_9CILI</name>
<accession>A0AAU9I605</accession>
<dbReference type="Gene3D" id="1.25.40.10">
    <property type="entry name" value="Tetratricopeptide repeat domain"/>
    <property type="match status" value="2"/>
</dbReference>
<gene>
    <name evidence="1" type="ORF">BSTOLATCC_MIC1391</name>
</gene>
<dbReference type="Pfam" id="PF09295">
    <property type="entry name" value="ChAPs"/>
    <property type="match status" value="1"/>
</dbReference>
<dbReference type="InterPro" id="IPR015374">
    <property type="entry name" value="ChAPs"/>
</dbReference>
<proteinExistence type="predicted"/>